<evidence type="ECO:0000256" key="7">
    <source>
        <dbReference type="SAM" id="MobiDB-lite"/>
    </source>
</evidence>
<evidence type="ECO:0000259" key="8">
    <source>
        <dbReference type="PROSITE" id="PS50102"/>
    </source>
</evidence>
<dbReference type="GO" id="GO:0005654">
    <property type="term" value="C:nucleoplasm"/>
    <property type="evidence" value="ECO:0007669"/>
    <property type="project" value="TreeGrafter"/>
</dbReference>
<feature type="compositionally biased region" description="Low complexity" evidence="7">
    <location>
        <begin position="1"/>
        <end position="22"/>
    </location>
</feature>
<dbReference type="PANTHER" id="PTHR15481:SF0">
    <property type="entry name" value="LD23870P-RELATED"/>
    <property type="match status" value="1"/>
</dbReference>
<dbReference type="PROSITE" id="PS50102">
    <property type="entry name" value="RRM"/>
    <property type="match status" value="1"/>
</dbReference>
<organism evidence="9">
    <name type="scientific">Alectorobius mimon</name>
    <dbReference type="NCBI Taxonomy" id="360319"/>
    <lineage>
        <taxon>Eukaryota</taxon>
        <taxon>Metazoa</taxon>
        <taxon>Ecdysozoa</taxon>
        <taxon>Arthropoda</taxon>
        <taxon>Chelicerata</taxon>
        <taxon>Arachnida</taxon>
        <taxon>Acari</taxon>
        <taxon>Parasitiformes</taxon>
        <taxon>Ixodida</taxon>
        <taxon>Ixodoidea</taxon>
        <taxon>Argasidae</taxon>
        <taxon>Ornithodorinae</taxon>
        <taxon>Alectorobius</taxon>
    </lineage>
</organism>
<evidence type="ECO:0000313" key="9">
    <source>
        <dbReference type="EMBL" id="JAR87251.1"/>
    </source>
</evidence>
<accession>A0A147B903</accession>
<dbReference type="GO" id="GO:0005737">
    <property type="term" value="C:cytoplasm"/>
    <property type="evidence" value="ECO:0007669"/>
    <property type="project" value="TreeGrafter"/>
</dbReference>
<evidence type="ECO:0000256" key="1">
    <source>
        <dbReference type="ARBA" id="ARBA00004123"/>
    </source>
</evidence>
<evidence type="ECO:0000256" key="3">
    <source>
        <dbReference type="ARBA" id="ARBA00022884"/>
    </source>
</evidence>
<keyword evidence="5" id="KW-0539">Nucleus</keyword>
<proteinExistence type="predicted"/>
<evidence type="ECO:0000256" key="5">
    <source>
        <dbReference type="ARBA" id="ARBA00023242"/>
    </source>
</evidence>
<dbReference type="AlphaFoldDB" id="A0A147B903"/>
<dbReference type="GO" id="GO:0003723">
    <property type="term" value="F:RNA binding"/>
    <property type="evidence" value="ECO:0007669"/>
    <property type="project" value="UniProtKB-UniRule"/>
</dbReference>
<evidence type="ECO:0000256" key="6">
    <source>
        <dbReference type="PROSITE-ProRule" id="PRU00176"/>
    </source>
</evidence>
<dbReference type="Gene3D" id="3.30.70.330">
    <property type="match status" value="1"/>
</dbReference>
<feature type="region of interest" description="Disordered" evidence="7">
    <location>
        <begin position="1"/>
        <end position="29"/>
    </location>
</feature>
<evidence type="ECO:0000256" key="4">
    <source>
        <dbReference type="ARBA" id="ARBA00023187"/>
    </source>
</evidence>
<keyword evidence="2" id="KW-0507">mRNA processing</keyword>
<keyword evidence="3 6" id="KW-0694">RNA-binding</keyword>
<dbReference type="InterPro" id="IPR012677">
    <property type="entry name" value="Nucleotide-bd_a/b_plait_sf"/>
</dbReference>
<reference evidence="9" key="1">
    <citation type="submission" date="2016-03" db="EMBL/GenBank/DDBJ databases">
        <title>Gut transcriptome analysis on engorged females of Ornithodoros mimon (Acari: Argasidae) and phylogenetic inferences of soft ticks.</title>
        <authorList>
            <person name="Landulfo G.A."/>
            <person name="Giovanni D."/>
            <person name="Carvalho E."/>
            <person name="Junqueira-de-Azevedo I."/>
            <person name="Patane J."/>
            <person name="Mendoca R."/>
            <person name="Barros-Battesti D."/>
        </authorList>
    </citation>
    <scope>NUCLEOTIDE SEQUENCE</scope>
    <source>
        <strain evidence="9">Females</strain>
        <tissue evidence="9">Gut</tissue>
    </source>
</reference>
<dbReference type="InterPro" id="IPR035979">
    <property type="entry name" value="RBD_domain_sf"/>
</dbReference>
<dbReference type="GO" id="GO:0061574">
    <property type="term" value="C:ASAP complex"/>
    <property type="evidence" value="ECO:0007669"/>
    <property type="project" value="TreeGrafter"/>
</dbReference>
<feature type="domain" description="RRM" evidence="8">
    <location>
        <begin position="28"/>
        <end position="100"/>
    </location>
</feature>
<dbReference type="CDD" id="cd12365">
    <property type="entry name" value="RRM_RNPS1"/>
    <property type="match status" value="1"/>
</dbReference>
<dbReference type="PANTHER" id="PTHR15481">
    <property type="entry name" value="RIBONUCLEIC ACID BINDING PROTEIN S1"/>
    <property type="match status" value="1"/>
</dbReference>
<keyword evidence="4" id="KW-0508">mRNA splicing</keyword>
<name>A0A147B903_9ACAR</name>
<sequence length="181" mass="19569">SSSPARQQQQQSRRSGGTSRRSPTPKPCKIHVGRLTRNVTRDHLLEIFGCYGPVKSVDLPPDRTHSHLSRGFAYVEFESPGDAERAMKHMDGGQIDGQEVTAAPVLLPRPLLVAQVLRGGRPLLLSIGTAGHRQLPPCKGVHQGEGVQYDIGHPDGVPSLLHLRVHADVMNGPAPVLLAED</sequence>
<evidence type="ECO:0000256" key="2">
    <source>
        <dbReference type="ARBA" id="ARBA00022664"/>
    </source>
</evidence>
<dbReference type="SUPFAM" id="SSF54928">
    <property type="entry name" value="RNA-binding domain, RBD"/>
    <property type="match status" value="1"/>
</dbReference>
<dbReference type="InterPro" id="IPR000504">
    <property type="entry name" value="RRM_dom"/>
</dbReference>
<feature type="non-terminal residue" evidence="9">
    <location>
        <position position="1"/>
    </location>
</feature>
<dbReference type="GO" id="GO:0000398">
    <property type="term" value="P:mRNA splicing, via spliceosome"/>
    <property type="evidence" value="ECO:0007669"/>
    <property type="project" value="TreeGrafter"/>
</dbReference>
<dbReference type="EMBL" id="GEIB01000733">
    <property type="protein sequence ID" value="JAR87251.1"/>
    <property type="molecule type" value="Transcribed_RNA"/>
</dbReference>
<dbReference type="SMART" id="SM00360">
    <property type="entry name" value="RRM"/>
    <property type="match status" value="1"/>
</dbReference>
<dbReference type="Pfam" id="PF00076">
    <property type="entry name" value="RRM_1"/>
    <property type="match status" value="1"/>
</dbReference>
<protein>
    <submittedName>
        <fullName evidence="9">Rna binding protein with serine rich domain 1</fullName>
    </submittedName>
</protein>
<dbReference type="InterPro" id="IPR034201">
    <property type="entry name" value="RNPS1_RRM"/>
</dbReference>
<comment type="subcellular location">
    <subcellularLocation>
        <location evidence="1">Nucleus</location>
    </subcellularLocation>
</comment>